<gene>
    <name evidence="2" type="ORF">FB559_1964</name>
</gene>
<organism evidence="2 3">
    <name type="scientific">Actinoallomurus bryophytorum</name>
    <dbReference type="NCBI Taxonomy" id="1490222"/>
    <lineage>
        <taxon>Bacteria</taxon>
        <taxon>Bacillati</taxon>
        <taxon>Actinomycetota</taxon>
        <taxon>Actinomycetes</taxon>
        <taxon>Streptosporangiales</taxon>
        <taxon>Thermomonosporaceae</taxon>
        <taxon>Actinoallomurus</taxon>
    </lineage>
</organism>
<dbReference type="AlphaFoldDB" id="A0A543CH68"/>
<dbReference type="PRINTS" id="PR00778">
    <property type="entry name" value="HTHARSR"/>
</dbReference>
<reference evidence="2 3" key="1">
    <citation type="submission" date="2019-06" db="EMBL/GenBank/DDBJ databases">
        <title>Sequencing the genomes of 1000 actinobacteria strains.</title>
        <authorList>
            <person name="Klenk H.-P."/>
        </authorList>
    </citation>
    <scope>NUCLEOTIDE SEQUENCE [LARGE SCALE GENOMIC DNA]</scope>
    <source>
        <strain evidence="2 3">DSM 102200</strain>
    </source>
</reference>
<sequence>MVKHLLDYSVAAPTLRQVLNYDASLDRVFQALADPTRRDIVERLTRGPASVSALAEPLAMSLPAVMQHLQVLETCGLVRSEKVGRVRTCHIEPPALRAAETWLARQRTAWETRLDRLGDHLTDSPEEGRS</sequence>
<evidence type="ECO:0000313" key="2">
    <source>
        <dbReference type="EMBL" id="TQL96436.1"/>
    </source>
</evidence>
<dbReference type="PANTHER" id="PTHR38600">
    <property type="entry name" value="TRANSCRIPTIONAL REGULATORY PROTEIN"/>
    <property type="match status" value="1"/>
</dbReference>
<dbReference type="EMBL" id="VFOZ01000001">
    <property type="protein sequence ID" value="TQL96436.1"/>
    <property type="molecule type" value="Genomic_DNA"/>
</dbReference>
<evidence type="ECO:0000259" key="1">
    <source>
        <dbReference type="PROSITE" id="PS50987"/>
    </source>
</evidence>
<feature type="domain" description="HTH arsR-type" evidence="1">
    <location>
        <begin position="19"/>
        <end position="111"/>
    </location>
</feature>
<keyword evidence="3" id="KW-1185">Reference proteome</keyword>
<dbReference type="SUPFAM" id="SSF46785">
    <property type="entry name" value="Winged helix' DNA-binding domain"/>
    <property type="match status" value="1"/>
</dbReference>
<dbReference type="InterPro" id="IPR011991">
    <property type="entry name" value="ArsR-like_HTH"/>
</dbReference>
<dbReference type="Proteomes" id="UP000316096">
    <property type="component" value="Unassembled WGS sequence"/>
</dbReference>
<dbReference type="InterPro" id="IPR036390">
    <property type="entry name" value="WH_DNA-bd_sf"/>
</dbReference>
<accession>A0A543CH68</accession>
<dbReference type="NCBIfam" id="NF033788">
    <property type="entry name" value="HTH_metalloreg"/>
    <property type="match status" value="1"/>
</dbReference>
<dbReference type="InterPro" id="IPR036388">
    <property type="entry name" value="WH-like_DNA-bd_sf"/>
</dbReference>
<proteinExistence type="predicted"/>
<dbReference type="Pfam" id="PF12840">
    <property type="entry name" value="HTH_20"/>
    <property type="match status" value="1"/>
</dbReference>
<name>A0A543CH68_9ACTN</name>
<evidence type="ECO:0000313" key="3">
    <source>
        <dbReference type="Proteomes" id="UP000316096"/>
    </source>
</evidence>
<dbReference type="OrthoDB" id="9806976at2"/>
<dbReference type="GO" id="GO:0003700">
    <property type="term" value="F:DNA-binding transcription factor activity"/>
    <property type="evidence" value="ECO:0007669"/>
    <property type="project" value="InterPro"/>
</dbReference>
<dbReference type="Gene3D" id="1.10.10.10">
    <property type="entry name" value="Winged helix-like DNA-binding domain superfamily/Winged helix DNA-binding domain"/>
    <property type="match status" value="1"/>
</dbReference>
<protein>
    <submittedName>
        <fullName evidence="2">ArsR family transcriptional regulator</fullName>
    </submittedName>
</protein>
<dbReference type="CDD" id="cd00090">
    <property type="entry name" value="HTH_ARSR"/>
    <property type="match status" value="1"/>
</dbReference>
<dbReference type="PROSITE" id="PS50987">
    <property type="entry name" value="HTH_ARSR_2"/>
    <property type="match status" value="1"/>
</dbReference>
<dbReference type="InterPro" id="IPR001845">
    <property type="entry name" value="HTH_ArsR_DNA-bd_dom"/>
</dbReference>
<comment type="caution">
    <text evidence="2">The sequence shown here is derived from an EMBL/GenBank/DDBJ whole genome shotgun (WGS) entry which is preliminary data.</text>
</comment>
<dbReference type="SMART" id="SM00418">
    <property type="entry name" value="HTH_ARSR"/>
    <property type="match status" value="1"/>
</dbReference>
<dbReference type="PANTHER" id="PTHR38600:SF2">
    <property type="entry name" value="SLL0088 PROTEIN"/>
    <property type="match status" value="1"/>
</dbReference>